<name>A0A383WIH1_TETOB</name>
<keyword evidence="3" id="KW-0812">Transmembrane</keyword>
<reference evidence="7 8" key="1">
    <citation type="submission" date="2016-10" db="EMBL/GenBank/DDBJ databases">
        <authorList>
            <person name="Cai Z."/>
        </authorList>
    </citation>
    <scope>NUCLEOTIDE SEQUENCE [LARGE SCALE GENOMIC DNA]</scope>
</reference>
<dbReference type="EMBL" id="FNXT01001280">
    <property type="protein sequence ID" value="SZX77275.1"/>
    <property type="molecule type" value="Genomic_DNA"/>
</dbReference>
<dbReference type="GO" id="GO:0048278">
    <property type="term" value="P:vesicle docking"/>
    <property type="evidence" value="ECO:0007669"/>
    <property type="project" value="TreeGrafter"/>
</dbReference>
<gene>
    <name evidence="7" type="ORF">BQ4739_LOCUS17633</name>
    <name evidence="5" type="ORF">BQ4739_LOCUS5131</name>
    <name evidence="6" type="ORF">BQ4739_LOCUS8785</name>
</gene>
<dbReference type="SMART" id="SM00397">
    <property type="entry name" value="t_SNARE"/>
    <property type="match status" value="1"/>
</dbReference>
<evidence type="ECO:0000313" key="7">
    <source>
        <dbReference type="EMBL" id="SZX77275.1"/>
    </source>
</evidence>
<dbReference type="InterPro" id="IPR045242">
    <property type="entry name" value="Syntaxin"/>
</dbReference>
<dbReference type="PANTHER" id="PTHR19957:SF38">
    <property type="entry name" value="LD27581P"/>
    <property type="match status" value="1"/>
</dbReference>
<feature type="transmembrane region" description="Helical" evidence="3">
    <location>
        <begin position="251"/>
        <end position="269"/>
    </location>
</feature>
<dbReference type="EMBL" id="FNXT01000429">
    <property type="protein sequence ID" value="SZX64633.1"/>
    <property type="molecule type" value="Genomic_DNA"/>
</dbReference>
<dbReference type="CDD" id="cd15840">
    <property type="entry name" value="SNARE_Qa"/>
    <property type="match status" value="1"/>
</dbReference>
<dbReference type="GO" id="GO:0012505">
    <property type="term" value="C:endomembrane system"/>
    <property type="evidence" value="ECO:0007669"/>
    <property type="project" value="TreeGrafter"/>
</dbReference>
<organism evidence="7 8">
    <name type="scientific">Tetradesmus obliquus</name>
    <name type="common">Green alga</name>
    <name type="synonym">Acutodesmus obliquus</name>
    <dbReference type="NCBI Taxonomy" id="3088"/>
    <lineage>
        <taxon>Eukaryota</taxon>
        <taxon>Viridiplantae</taxon>
        <taxon>Chlorophyta</taxon>
        <taxon>core chlorophytes</taxon>
        <taxon>Chlorophyceae</taxon>
        <taxon>CS clade</taxon>
        <taxon>Sphaeropleales</taxon>
        <taxon>Scenedesmaceae</taxon>
        <taxon>Tetradesmus</taxon>
    </lineage>
</organism>
<dbReference type="AlphaFoldDB" id="A0A383WIH1"/>
<dbReference type="InterPro" id="IPR000727">
    <property type="entry name" value="T_SNARE_dom"/>
</dbReference>
<keyword evidence="2" id="KW-0813">Transport</keyword>
<dbReference type="EMBL" id="FNXT01000859">
    <property type="protein sequence ID" value="SZX68435.1"/>
    <property type="molecule type" value="Genomic_DNA"/>
</dbReference>
<dbReference type="Gene3D" id="1.20.58.70">
    <property type="match status" value="1"/>
</dbReference>
<dbReference type="GO" id="GO:0005484">
    <property type="term" value="F:SNAP receptor activity"/>
    <property type="evidence" value="ECO:0007669"/>
    <property type="project" value="TreeGrafter"/>
</dbReference>
<evidence type="ECO:0000313" key="5">
    <source>
        <dbReference type="EMBL" id="SZX64633.1"/>
    </source>
</evidence>
<dbReference type="GO" id="GO:0006906">
    <property type="term" value="P:vesicle fusion"/>
    <property type="evidence" value="ECO:0007669"/>
    <property type="project" value="TreeGrafter"/>
</dbReference>
<evidence type="ECO:0000256" key="3">
    <source>
        <dbReference type="SAM" id="Phobius"/>
    </source>
</evidence>
<keyword evidence="3" id="KW-1133">Transmembrane helix</keyword>
<dbReference type="GO" id="GO:0000149">
    <property type="term" value="F:SNARE binding"/>
    <property type="evidence" value="ECO:0007669"/>
    <property type="project" value="TreeGrafter"/>
</dbReference>
<protein>
    <recommendedName>
        <fullName evidence="4">t-SNARE coiled-coil homology domain-containing protein</fullName>
    </recommendedName>
</protein>
<keyword evidence="2" id="KW-0653">Protein transport</keyword>
<dbReference type="GO" id="GO:0031201">
    <property type="term" value="C:SNARE complex"/>
    <property type="evidence" value="ECO:0007669"/>
    <property type="project" value="TreeGrafter"/>
</dbReference>
<dbReference type="InterPro" id="IPR006011">
    <property type="entry name" value="Syntaxin_N"/>
</dbReference>
<accession>A0A383WIH1</accession>
<dbReference type="Pfam" id="PF05739">
    <property type="entry name" value="SNARE"/>
    <property type="match status" value="1"/>
</dbReference>
<dbReference type="GO" id="GO:0006886">
    <property type="term" value="P:intracellular protein transport"/>
    <property type="evidence" value="ECO:0007669"/>
    <property type="project" value="TreeGrafter"/>
</dbReference>
<dbReference type="PROSITE" id="PS50192">
    <property type="entry name" value="T_SNARE"/>
    <property type="match status" value="1"/>
</dbReference>
<dbReference type="SMART" id="SM00503">
    <property type="entry name" value="SynN"/>
    <property type="match status" value="1"/>
</dbReference>
<keyword evidence="3" id="KW-0472">Membrane</keyword>
<evidence type="ECO:0000256" key="2">
    <source>
        <dbReference type="ARBA" id="ARBA00022927"/>
    </source>
</evidence>
<sequence>MFTEKARGEVKELADMPSQGTREVEGLVFQMTSDLGKLKRKIDMLGTAKDTMQHREELAGLNRSIQSTAKAIKGQLEGLSREKAALPEQQQAKLRKLMQDFAGTLQDYKAAQKVAAEREAQYLPKVPPAAAAASGAAAAAAAAAAGTSEADIESQALLQEQVQQESRAMDNTISFQEALIEERDLGIAEIQRQIGEVNEMFQDLAVLINDQGQQLATVDNQIATTAERTHEGQLQLVKAERSQRAARNKCLMLWLLAGVVLAVILIVLFA</sequence>
<dbReference type="STRING" id="3088.A0A383WIH1"/>
<evidence type="ECO:0000313" key="8">
    <source>
        <dbReference type="Proteomes" id="UP000256970"/>
    </source>
</evidence>
<dbReference type="SUPFAM" id="SSF47661">
    <property type="entry name" value="t-snare proteins"/>
    <property type="match status" value="1"/>
</dbReference>
<comment type="similarity">
    <text evidence="1">Belongs to the syntaxin family.</text>
</comment>
<dbReference type="Pfam" id="PF14523">
    <property type="entry name" value="Syntaxin_2"/>
    <property type="match status" value="1"/>
</dbReference>
<dbReference type="Gene3D" id="1.20.5.110">
    <property type="match status" value="1"/>
</dbReference>
<dbReference type="Proteomes" id="UP000256970">
    <property type="component" value="Unassembled WGS sequence"/>
</dbReference>
<evidence type="ECO:0000259" key="4">
    <source>
        <dbReference type="PROSITE" id="PS50192"/>
    </source>
</evidence>
<dbReference type="InterPro" id="IPR010989">
    <property type="entry name" value="SNARE"/>
</dbReference>
<keyword evidence="8" id="KW-1185">Reference proteome</keyword>
<dbReference type="PANTHER" id="PTHR19957">
    <property type="entry name" value="SYNTAXIN"/>
    <property type="match status" value="1"/>
</dbReference>
<proteinExistence type="inferred from homology"/>
<evidence type="ECO:0000256" key="1">
    <source>
        <dbReference type="ARBA" id="ARBA00009063"/>
    </source>
</evidence>
<feature type="domain" description="T-SNARE coiled-coil homology" evidence="4">
    <location>
        <begin position="177"/>
        <end position="239"/>
    </location>
</feature>
<evidence type="ECO:0000313" key="6">
    <source>
        <dbReference type="EMBL" id="SZX68435.1"/>
    </source>
</evidence>